<evidence type="ECO:0000313" key="2">
    <source>
        <dbReference type="EMBL" id="ABK15838.1"/>
    </source>
</evidence>
<dbReference type="Proteomes" id="UP000001784">
    <property type="component" value="Chromosome"/>
</dbReference>
<dbReference type="EMBL" id="CP000478">
    <property type="protein sequence ID" value="ABK15838.1"/>
    <property type="molecule type" value="Genomic_DNA"/>
</dbReference>
<proteinExistence type="predicted"/>
<dbReference type="Pfam" id="PF01370">
    <property type="entry name" value="Epimerase"/>
    <property type="match status" value="1"/>
</dbReference>
<dbReference type="AlphaFoldDB" id="A0LEI6"/>
<dbReference type="InterPro" id="IPR051207">
    <property type="entry name" value="ComplexI_NDUFA9_subunit"/>
</dbReference>
<gene>
    <name evidence="2" type="ordered locus">Sfum_0135</name>
</gene>
<evidence type="ECO:0000313" key="3">
    <source>
        <dbReference type="Proteomes" id="UP000001784"/>
    </source>
</evidence>
<dbReference type="SUPFAM" id="SSF51735">
    <property type="entry name" value="NAD(P)-binding Rossmann-fold domains"/>
    <property type="match status" value="1"/>
</dbReference>
<organism evidence="2 3">
    <name type="scientific">Syntrophobacter fumaroxidans (strain DSM 10017 / MPOB)</name>
    <dbReference type="NCBI Taxonomy" id="335543"/>
    <lineage>
        <taxon>Bacteria</taxon>
        <taxon>Pseudomonadati</taxon>
        <taxon>Thermodesulfobacteriota</taxon>
        <taxon>Syntrophobacteria</taxon>
        <taxon>Syntrophobacterales</taxon>
        <taxon>Syntrophobacteraceae</taxon>
        <taxon>Syntrophobacter</taxon>
    </lineage>
</organism>
<dbReference type="KEGG" id="sfu:Sfum_0135"/>
<dbReference type="PANTHER" id="PTHR12126:SF11">
    <property type="entry name" value="NADH DEHYDROGENASE [UBIQUINONE] 1 ALPHA SUBCOMPLEX SUBUNIT 9, MITOCHONDRIAL"/>
    <property type="match status" value="1"/>
</dbReference>
<dbReference type="RefSeq" id="WP_011697011.1">
    <property type="nucleotide sequence ID" value="NC_008554.1"/>
</dbReference>
<accession>A0LEI6</accession>
<dbReference type="GO" id="GO:0044877">
    <property type="term" value="F:protein-containing complex binding"/>
    <property type="evidence" value="ECO:0007669"/>
    <property type="project" value="TreeGrafter"/>
</dbReference>
<name>A0LEI6_SYNFM</name>
<dbReference type="InterPro" id="IPR001509">
    <property type="entry name" value="Epimerase_deHydtase"/>
</dbReference>
<feature type="domain" description="NAD-dependent epimerase/dehydratase" evidence="1">
    <location>
        <begin position="7"/>
        <end position="164"/>
    </location>
</feature>
<reference evidence="2 3" key="1">
    <citation type="submission" date="2006-10" db="EMBL/GenBank/DDBJ databases">
        <title>Complete sequence of Syntrophobacter fumaroxidans MPOB.</title>
        <authorList>
            <consortium name="US DOE Joint Genome Institute"/>
            <person name="Copeland A."/>
            <person name="Lucas S."/>
            <person name="Lapidus A."/>
            <person name="Barry K."/>
            <person name="Detter J.C."/>
            <person name="Glavina del Rio T."/>
            <person name="Hammon N."/>
            <person name="Israni S."/>
            <person name="Pitluck S."/>
            <person name="Goltsman E.G."/>
            <person name="Martinez M."/>
            <person name="Schmutz J."/>
            <person name="Larimer F."/>
            <person name="Land M."/>
            <person name="Hauser L."/>
            <person name="Kyrpides N."/>
            <person name="Kim E."/>
            <person name="Boone D.R."/>
            <person name="Brockman F."/>
            <person name="Culley D."/>
            <person name="Ferry J."/>
            <person name="Gunsalus R."/>
            <person name="McInerney M.J."/>
            <person name="Morrison M."/>
            <person name="Plugge C."/>
            <person name="Rohlin L."/>
            <person name="Scholten J."/>
            <person name="Sieber J."/>
            <person name="Stams A.J.M."/>
            <person name="Worm P."/>
            <person name="Henstra A.M."/>
            <person name="Richardson P."/>
        </authorList>
    </citation>
    <scope>NUCLEOTIDE SEQUENCE [LARGE SCALE GENOMIC DNA]</scope>
    <source>
        <strain evidence="3">DSM 10017 / MPOB</strain>
    </source>
</reference>
<dbReference type="Gene3D" id="3.40.50.720">
    <property type="entry name" value="NAD(P)-binding Rossmann-like Domain"/>
    <property type="match status" value="1"/>
</dbReference>
<dbReference type="eggNOG" id="COG0702">
    <property type="taxonomic scope" value="Bacteria"/>
</dbReference>
<dbReference type="STRING" id="335543.Sfum_0135"/>
<protein>
    <submittedName>
        <fullName evidence="2">NAD-dependent epimerase/dehydratase</fullName>
    </submittedName>
</protein>
<sequence>MLSKDKIVITGGAGLVGQNLVRLLVADGFENITVVDKDADSLAAMKRDCPGVTVIHADLAEPGSWRAGFEGGRGVVQLQAQVTAKEGERFERNTVRSTANVLSGCKEHGIDYIVHVSSSVVNSVADDDYTRSKKTQERMVIDSGIEHCILRPTLMFGPFDPKHLGWLSRFMERVPVFPVSTNAKITPYTN</sequence>
<dbReference type="InParanoid" id="A0LEI6"/>
<dbReference type="InterPro" id="IPR036291">
    <property type="entry name" value="NAD(P)-bd_dom_sf"/>
</dbReference>
<evidence type="ECO:0000259" key="1">
    <source>
        <dbReference type="Pfam" id="PF01370"/>
    </source>
</evidence>
<dbReference type="OrthoDB" id="9804595at2"/>
<dbReference type="HOGENOM" id="CLU_007383_1_8_7"/>
<dbReference type="PANTHER" id="PTHR12126">
    <property type="entry name" value="NADH-UBIQUINONE OXIDOREDUCTASE 39 KDA SUBUNIT-RELATED"/>
    <property type="match status" value="1"/>
</dbReference>
<keyword evidence="3" id="KW-1185">Reference proteome</keyword>